<protein>
    <recommendedName>
        <fullName evidence="5">Lipoprotein</fullName>
    </recommendedName>
</protein>
<evidence type="ECO:0000256" key="2">
    <source>
        <dbReference type="SAM" id="SignalP"/>
    </source>
</evidence>
<dbReference type="RefSeq" id="WP_168131217.1">
    <property type="nucleotide sequence ID" value="NZ_BMVZ01000007.1"/>
</dbReference>
<reference evidence="3 4" key="1">
    <citation type="submission" date="2020-03" db="EMBL/GenBank/DDBJ databases">
        <title>WGS of actinomycetes isolated from Thailand.</title>
        <authorList>
            <person name="Thawai C."/>
        </authorList>
    </citation>
    <scope>NUCLEOTIDE SEQUENCE [LARGE SCALE GENOMIC DNA]</scope>
    <source>
        <strain evidence="3 4">NBRC 13905</strain>
    </source>
</reference>
<dbReference type="Proteomes" id="UP000635996">
    <property type="component" value="Unassembled WGS sequence"/>
</dbReference>
<keyword evidence="2" id="KW-0732">Signal</keyword>
<accession>A0ABX0YPW4</accession>
<feature type="chain" id="PRO_5047072107" description="Lipoprotein" evidence="2">
    <location>
        <begin position="23"/>
        <end position="138"/>
    </location>
</feature>
<dbReference type="PROSITE" id="PS51257">
    <property type="entry name" value="PROKAR_LIPOPROTEIN"/>
    <property type="match status" value="1"/>
</dbReference>
<feature type="signal peptide" evidence="2">
    <location>
        <begin position="1"/>
        <end position="22"/>
    </location>
</feature>
<organism evidence="3 4">
    <name type="scientific">Streptomyces thermoviolaceus subsp. thermoviolaceus</name>
    <dbReference type="NCBI Taxonomy" id="66860"/>
    <lineage>
        <taxon>Bacteria</taxon>
        <taxon>Bacillati</taxon>
        <taxon>Actinomycetota</taxon>
        <taxon>Actinomycetes</taxon>
        <taxon>Kitasatosporales</taxon>
        <taxon>Streptomycetaceae</taxon>
        <taxon>Streptomyces</taxon>
    </lineage>
</organism>
<keyword evidence="4" id="KW-1185">Reference proteome</keyword>
<feature type="region of interest" description="Disordered" evidence="1">
    <location>
        <begin position="31"/>
        <end position="52"/>
    </location>
</feature>
<comment type="caution">
    <text evidence="3">The sequence shown here is derived from an EMBL/GenBank/DDBJ whole genome shotgun (WGS) entry which is preliminary data.</text>
</comment>
<dbReference type="EMBL" id="JAATEL010000005">
    <property type="protein sequence ID" value="NJP14103.1"/>
    <property type="molecule type" value="Genomic_DNA"/>
</dbReference>
<proteinExistence type="predicted"/>
<sequence>MARGGFGGVVAALTLGAASVVAGCDGDGPPDAAPATAAASHGRSDAVPGGAGLDDCRDGRCEIVVTAPTRIPLDDRLGVDTLRISRTSADTLLLQASGPGTQLATSVGEGGTGVLNGLGFRVKDLDGTRAVVVLFPRT</sequence>
<name>A0ABX0YPW4_STRTL</name>
<evidence type="ECO:0000313" key="4">
    <source>
        <dbReference type="Proteomes" id="UP000635996"/>
    </source>
</evidence>
<gene>
    <name evidence="3" type="ORF">HCJ95_07310</name>
</gene>
<evidence type="ECO:0000313" key="3">
    <source>
        <dbReference type="EMBL" id="NJP14103.1"/>
    </source>
</evidence>
<evidence type="ECO:0008006" key="5">
    <source>
        <dbReference type="Google" id="ProtNLM"/>
    </source>
</evidence>
<evidence type="ECO:0000256" key="1">
    <source>
        <dbReference type="SAM" id="MobiDB-lite"/>
    </source>
</evidence>